<evidence type="ECO:0000259" key="3">
    <source>
        <dbReference type="Pfam" id="PF13400"/>
    </source>
</evidence>
<organism evidence="4 5">
    <name type="scientific">Kribbella deserti</name>
    <dbReference type="NCBI Taxonomy" id="1926257"/>
    <lineage>
        <taxon>Bacteria</taxon>
        <taxon>Bacillati</taxon>
        <taxon>Actinomycetota</taxon>
        <taxon>Actinomycetes</taxon>
        <taxon>Propionibacteriales</taxon>
        <taxon>Kribbellaceae</taxon>
        <taxon>Kribbella</taxon>
    </lineage>
</organism>
<gene>
    <name evidence="4" type="ORF">ACFFGN_14675</name>
</gene>
<feature type="region of interest" description="Disordered" evidence="1">
    <location>
        <begin position="189"/>
        <end position="228"/>
    </location>
</feature>
<keyword evidence="2" id="KW-0472">Membrane</keyword>
<dbReference type="InterPro" id="IPR028087">
    <property type="entry name" value="Tad_N"/>
</dbReference>
<name>A0ABV6QL01_9ACTN</name>
<dbReference type="RefSeq" id="WP_380047616.1">
    <property type="nucleotide sequence ID" value="NZ_JBHLTC010000018.1"/>
</dbReference>
<sequence>MARRSRTERGSLSPAIVILIAMVFLLAGLVLDGGRQLGARSRAAGYAQEAARAGAAAIDLNSDEAKIDVAKAGDAIGEFCREVMANDTAVTGCEPTVLNDEQVRVEVQLSSKTAFLAVVGYTDLTAKGAGEAHAEQGILKADDSPTVPPLTVIPTNEDPDVTVNPTAQPPTLDIPCPPNWTIGAPTPTWTLDPFPMPASCTPSITPTPTPTPTESTDPTDPTDPTEPP</sequence>
<evidence type="ECO:0000256" key="2">
    <source>
        <dbReference type="SAM" id="Phobius"/>
    </source>
</evidence>
<evidence type="ECO:0000256" key="1">
    <source>
        <dbReference type="SAM" id="MobiDB-lite"/>
    </source>
</evidence>
<keyword evidence="2" id="KW-0812">Transmembrane</keyword>
<reference evidence="4 5" key="1">
    <citation type="submission" date="2024-09" db="EMBL/GenBank/DDBJ databases">
        <authorList>
            <person name="Sun Q."/>
            <person name="Mori K."/>
        </authorList>
    </citation>
    <scope>NUCLEOTIDE SEQUENCE [LARGE SCALE GENOMIC DNA]</scope>
    <source>
        <strain evidence="4 5">CGMCC 1.15906</strain>
    </source>
</reference>
<feature type="domain" description="Putative Flp pilus-assembly TadG-like N-terminal" evidence="3">
    <location>
        <begin position="10"/>
        <end position="57"/>
    </location>
</feature>
<keyword evidence="5" id="KW-1185">Reference proteome</keyword>
<protein>
    <submittedName>
        <fullName evidence="4">Pilus assembly protein TadG-related protein</fullName>
    </submittedName>
</protein>
<evidence type="ECO:0000313" key="5">
    <source>
        <dbReference type="Proteomes" id="UP001589890"/>
    </source>
</evidence>
<feature type="transmembrane region" description="Helical" evidence="2">
    <location>
        <begin position="12"/>
        <end position="31"/>
    </location>
</feature>
<keyword evidence="2" id="KW-1133">Transmembrane helix</keyword>
<proteinExistence type="predicted"/>
<accession>A0ABV6QL01</accession>
<evidence type="ECO:0000313" key="4">
    <source>
        <dbReference type="EMBL" id="MFC0625321.1"/>
    </source>
</evidence>
<dbReference type="EMBL" id="JBHLTC010000018">
    <property type="protein sequence ID" value="MFC0625321.1"/>
    <property type="molecule type" value="Genomic_DNA"/>
</dbReference>
<dbReference type="Proteomes" id="UP001589890">
    <property type="component" value="Unassembled WGS sequence"/>
</dbReference>
<comment type="caution">
    <text evidence="4">The sequence shown here is derived from an EMBL/GenBank/DDBJ whole genome shotgun (WGS) entry which is preliminary data.</text>
</comment>
<dbReference type="Pfam" id="PF13400">
    <property type="entry name" value="Tad"/>
    <property type="match status" value="1"/>
</dbReference>